<reference evidence="2" key="1">
    <citation type="journal article" date="2019" name="Int. J. Syst. Evol. Microbiol.">
        <title>The Global Catalogue of Microorganisms (GCM) 10K type strain sequencing project: providing services to taxonomists for standard genome sequencing and annotation.</title>
        <authorList>
            <consortium name="The Broad Institute Genomics Platform"/>
            <consortium name="The Broad Institute Genome Sequencing Center for Infectious Disease"/>
            <person name="Wu L."/>
            <person name="Ma J."/>
        </authorList>
    </citation>
    <scope>NUCLEOTIDE SEQUENCE [LARGE SCALE GENOMIC DNA]</scope>
    <source>
        <strain evidence="2">JCM 16546</strain>
    </source>
</reference>
<dbReference type="Proteomes" id="UP001410795">
    <property type="component" value="Unassembled WGS sequence"/>
</dbReference>
<dbReference type="EMBL" id="BAAAYV010000025">
    <property type="protein sequence ID" value="GAA3671045.1"/>
    <property type="molecule type" value="Genomic_DNA"/>
</dbReference>
<proteinExistence type="predicted"/>
<protein>
    <submittedName>
        <fullName evidence="1">Uncharacterized protein</fullName>
    </submittedName>
</protein>
<accession>A0ABP7BVP5</accession>
<sequence>MTLTTLLPTLRRSLPDPLRATRWPDHTEATTVDVIIDAISLDGLARLCDTPCVHTGEHTVGHARDGRTVRDDITVVLTRVVHVERLADGLALRLDADLTHADPSWTDLRLIGRASTASVTNAIVVDGLRATSLVPADVTAGDVVAVPCAGLFTRRDIRRGAATGRDR</sequence>
<name>A0ABP7BVP5_9MICO</name>
<evidence type="ECO:0000313" key="1">
    <source>
        <dbReference type="EMBL" id="GAA3671045.1"/>
    </source>
</evidence>
<gene>
    <name evidence="1" type="ORF">GCM10022202_36700</name>
</gene>
<comment type="caution">
    <text evidence="1">The sequence shown here is derived from an EMBL/GenBank/DDBJ whole genome shotgun (WGS) entry which is preliminary data.</text>
</comment>
<dbReference type="RefSeq" id="WP_221856866.1">
    <property type="nucleotide sequence ID" value="NZ_BAAAYV010000025.1"/>
</dbReference>
<evidence type="ECO:0000313" key="2">
    <source>
        <dbReference type="Proteomes" id="UP001410795"/>
    </source>
</evidence>
<keyword evidence="2" id="KW-1185">Reference proteome</keyword>
<organism evidence="1 2">
    <name type="scientific">Microbacterium marinilacus</name>
    <dbReference type="NCBI Taxonomy" id="415209"/>
    <lineage>
        <taxon>Bacteria</taxon>
        <taxon>Bacillati</taxon>
        <taxon>Actinomycetota</taxon>
        <taxon>Actinomycetes</taxon>
        <taxon>Micrococcales</taxon>
        <taxon>Microbacteriaceae</taxon>
        <taxon>Microbacterium</taxon>
    </lineage>
</organism>